<name>A0ABN7V3D1_GIGMA</name>
<proteinExistence type="predicted"/>
<accession>A0ABN7V3D1</accession>
<reference evidence="1 2" key="1">
    <citation type="submission" date="2021-06" db="EMBL/GenBank/DDBJ databases">
        <authorList>
            <person name="Kallberg Y."/>
            <person name="Tangrot J."/>
            <person name="Rosling A."/>
        </authorList>
    </citation>
    <scope>NUCLEOTIDE SEQUENCE [LARGE SCALE GENOMIC DNA]</scope>
    <source>
        <strain evidence="1 2">120-4 pot B 10/14</strain>
    </source>
</reference>
<organism evidence="1 2">
    <name type="scientific">Gigaspora margarita</name>
    <dbReference type="NCBI Taxonomy" id="4874"/>
    <lineage>
        <taxon>Eukaryota</taxon>
        <taxon>Fungi</taxon>
        <taxon>Fungi incertae sedis</taxon>
        <taxon>Mucoromycota</taxon>
        <taxon>Glomeromycotina</taxon>
        <taxon>Glomeromycetes</taxon>
        <taxon>Diversisporales</taxon>
        <taxon>Gigasporaceae</taxon>
        <taxon>Gigaspora</taxon>
    </lineage>
</organism>
<evidence type="ECO:0000313" key="1">
    <source>
        <dbReference type="EMBL" id="CAG8715735.1"/>
    </source>
</evidence>
<evidence type="ECO:0000313" key="2">
    <source>
        <dbReference type="Proteomes" id="UP000789901"/>
    </source>
</evidence>
<protein>
    <submittedName>
        <fullName evidence="1">6245_t:CDS:1</fullName>
    </submittedName>
</protein>
<keyword evidence="2" id="KW-1185">Reference proteome</keyword>
<comment type="caution">
    <text evidence="1">The sequence shown here is derived from an EMBL/GenBank/DDBJ whole genome shotgun (WGS) entry which is preliminary data.</text>
</comment>
<dbReference type="EMBL" id="CAJVQB010008218">
    <property type="protein sequence ID" value="CAG8715735.1"/>
    <property type="molecule type" value="Genomic_DNA"/>
</dbReference>
<dbReference type="Proteomes" id="UP000789901">
    <property type="component" value="Unassembled WGS sequence"/>
</dbReference>
<feature type="non-terminal residue" evidence="1">
    <location>
        <position position="62"/>
    </location>
</feature>
<sequence>MALLVELELQNKERKNNIKNIWAVHLKAEKLSCLTYGKFDFKTLVTRGRFKAIIKKVPHTSD</sequence>
<gene>
    <name evidence="1" type="ORF">GMARGA_LOCUS13100</name>
</gene>